<evidence type="ECO:0000313" key="2">
    <source>
        <dbReference type="Proteomes" id="UP000590564"/>
    </source>
</evidence>
<evidence type="ECO:0000313" key="1">
    <source>
        <dbReference type="EMBL" id="MBB6497773.1"/>
    </source>
</evidence>
<dbReference type="EMBL" id="JACHED010000005">
    <property type="protein sequence ID" value="MBB6497773.1"/>
    <property type="molecule type" value="Genomic_DNA"/>
</dbReference>
<accession>A0A7J9SCG7</accession>
<protein>
    <recommendedName>
        <fullName evidence="3">DUF2971 domain-containing protein</fullName>
    </recommendedName>
</protein>
<evidence type="ECO:0008006" key="3">
    <source>
        <dbReference type="Google" id="ProtNLM"/>
    </source>
</evidence>
<gene>
    <name evidence="1" type="ORF">HNP96_001832</name>
</gene>
<proteinExistence type="predicted"/>
<dbReference type="Proteomes" id="UP000590564">
    <property type="component" value="Unassembled WGS sequence"/>
</dbReference>
<dbReference type="AlphaFoldDB" id="A0A7J9SCG7"/>
<comment type="caution">
    <text evidence="1">The sequence shown here is derived from an EMBL/GenBank/DDBJ whole genome shotgun (WGS) entry which is preliminary data.</text>
</comment>
<name>A0A7J9SCG7_METMI</name>
<dbReference type="RefSeq" id="WP_184232060.1">
    <property type="nucleotide sequence ID" value="NZ_JACHED010000005.1"/>
</dbReference>
<reference evidence="1 2" key="1">
    <citation type="submission" date="2020-08" db="EMBL/GenBank/DDBJ databases">
        <title>Genomic Encyclopedia of Type Strains, Phase IV (KMG-V): Genome sequencing to study the core and pangenomes of soil and plant-associated prokaryotes.</title>
        <authorList>
            <person name="Whitman W."/>
        </authorList>
    </citation>
    <scope>NUCLEOTIDE SEQUENCE [LARGE SCALE GENOMIC DNA]</scope>
    <source>
        <strain evidence="1 2">D1</strain>
    </source>
</reference>
<sequence>MGNKVTSPYALLKFSEKNFTEELYHNGKMHFRTLSYFKNQEMQNGRGDPDEGLTYRNKPDFLKGDIGGMALNIGLTPKIELRSHKNNFIWCSYGIFEKQYGLLKNKTDLDISNLTALGEYCLIILDVNEFNSRLENNFHSQFMDLMYYWAGKDIITGSMVEYISEEYLGDIGPFKKEKSYESQNEYRYVLDRVIGFQKGHDPSLYPKRVDKDEFQRILQKNNEIYLASTQEFYNLCIGNISDISVMVPAEEVNDALIMWFSEVKSISEIQKKYPI</sequence>
<organism evidence="1 2">
    <name type="scientific">Methanococcus maripaludis</name>
    <name type="common">Methanococcus deltae</name>
    <dbReference type="NCBI Taxonomy" id="39152"/>
    <lineage>
        <taxon>Archaea</taxon>
        <taxon>Methanobacteriati</taxon>
        <taxon>Methanobacteriota</taxon>
        <taxon>Methanomada group</taxon>
        <taxon>Methanococci</taxon>
        <taxon>Methanococcales</taxon>
        <taxon>Methanococcaceae</taxon>
        <taxon>Methanococcus</taxon>
    </lineage>
</organism>